<evidence type="ECO:0000313" key="1">
    <source>
        <dbReference type="EMBL" id="PPS15212.1"/>
    </source>
</evidence>
<dbReference type="AlphaFoldDB" id="A0A2P5YHY7"/>
<reference evidence="1 2" key="1">
    <citation type="submission" date="2015-01" db="EMBL/GenBank/DDBJ databases">
        <title>Genome of allotetraploid Gossypium barbadense reveals genomic plasticity and fiber elongation in cotton evolution.</title>
        <authorList>
            <person name="Chen X."/>
            <person name="Liu X."/>
            <person name="Zhao B."/>
            <person name="Zheng H."/>
            <person name="Hu Y."/>
            <person name="Lu G."/>
            <person name="Yang C."/>
            <person name="Chen J."/>
            <person name="Shan C."/>
            <person name="Zhang L."/>
            <person name="Zhou Y."/>
            <person name="Wang L."/>
            <person name="Guo W."/>
            <person name="Bai Y."/>
            <person name="Ruan J."/>
            <person name="Shangguan X."/>
            <person name="Mao Y."/>
            <person name="Jiang J."/>
            <person name="Zhu Y."/>
            <person name="Lei J."/>
            <person name="Kang H."/>
            <person name="Chen S."/>
            <person name="He X."/>
            <person name="Wang R."/>
            <person name="Wang Y."/>
            <person name="Chen J."/>
            <person name="Wang L."/>
            <person name="Yu S."/>
            <person name="Wang B."/>
            <person name="Wei J."/>
            <person name="Song S."/>
            <person name="Lu X."/>
            <person name="Gao Z."/>
            <person name="Gu W."/>
            <person name="Deng X."/>
            <person name="Ma D."/>
            <person name="Wang S."/>
            <person name="Liang W."/>
            <person name="Fang L."/>
            <person name="Cai C."/>
            <person name="Zhu X."/>
            <person name="Zhou B."/>
            <person name="Zhang Y."/>
            <person name="Chen Z."/>
            <person name="Xu S."/>
            <person name="Zhu R."/>
            <person name="Wang S."/>
            <person name="Zhang T."/>
            <person name="Zhao G."/>
        </authorList>
    </citation>
    <scope>NUCLEOTIDE SEQUENCE [LARGE SCALE GENOMIC DNA]</scope>
    <source>
        <strain evidence="2">cv. Xinhai21</strain>
        <tissue evidence="1">Leaf</tissue>
    </source>
</reference>
<proteinExistence type="predicted"/>
<organism evidence="1 2">
    <name type="scientific">Gossypium barbadense</name>
    <name type="common">Sea Island cotton</name>
    <name type="synonym">Hibiscus barbadensis</name>
    <dbReference type="NCBI Taxonomy" id="3634"/>
    <lineage>
        <taxon>Eukaryota</taxon>
        <taxon>Viridiplantae</taxon>
        <taxon>Streptophyta</taxon>
        <taxon>Embryophyta</taxon>
        <taxon>Tracheophyta</taxon>
        <taxon>Spermatophyta</taxon>
        <taxon>Magnoliopsida</taxon>
        <taxon>eudicotyledons</taxon>
        <taxon>Gunneridae</taxon>
        <taxon>Pentapetalae</taxon>
        <taxon>rosids</taxon>
        <taxon>malvids</taxon>
        <taxon>Malvales</taxon>
        <taxon>Malvaceae</taxon>
        <taxon>Malvoideae</taxon>
        <taxon>Gossypium</taxon>
    </lineage>
</organism>
<gene>
    <name evidence="1" type="ORF">GOBAR_AA05359</name>
</gene>
<dbReference type="EMBL" id="KZ663183">
    <property type="protein sequence ID" value="PPS15212.1"/>
    <property type="molecule type" value="Genomic_DNA"/>
</dbReference>
<protein>
    <submittedName>
        <fullName evidence="1">Uncharacterized protein</fullName>
    </submittedName>
</protein>
<name>A0A2P5YHY7_GOSBA</name>
<accession>A0A2P5YHY7</accession>
<sequence>MRAVAGKPEGVVSGPLYLEAVAVAGWFSTPLLWFVCERPPGCGIEVVGMIVNLVLVLGVIRCHLGGEGVLIAEEVLACYCYWGGEGFCVVFKELNDMCVTWEAGL</sequence>
<evidence type="ECO:0000313" key="2">
    <source>
        <dbReference type="Proteomes" id="UP000239757"/>
    </source>
</evidence>
<dbReference type="Proteomes" id="UP000239757">
    <property type="component" value="Unassembled WGS sequence"/>
</dbReference>